<gene>
    <name evidence="8" type="ORF">SVIO_002010</name>
</gene>
<evidence type="ECO:0000313" key="8">
    <source>
        <dbReference type="EMBL" id="GDY49578.1"/>
    </source>
</evidence>
<dbReference type="Gene3D" id="2.40.40.20">
    <property type="match status" value="1"/>
</dbReference>
<evidence type="ECO:0000256" key="5">
    <source>
        <dbReference type="SAM" id="MobiDB-lite"/>
    </source>
</evidence>
<dbReference type="GO" id="GO:0016491">
    <property type="term" value="F:oxidoreductase activity"/>
    <property type="evidence" value="ECO:0007669"/>
    <property type="project" value="InterPro"/>
</dbReference>
<dbReference type="EMBL" id="BJHW01000001">
    <property type="protein sequence ID" value="GDY49578.1"/>
    <property type="molecule type" value="Genomic_DNA"/>
</dbReference>
<dbReference type="PANTHER" id="PTHR43742:SF6">
    <property type="entry name" value="OXIDOREDUCTASE YYAE-RELATED"/>
    <property type="match status" value="1"/>
</dbReference>
<dbReference type="PANTHER" id="PTHR43742">
    <property type="entry name" value="TRIMETHYLAMINE-N-OXIDE REDUCTASE"/>
    <property type="match status" value="1"/>
</dbReference>
<feature type="region of interest" description="Disordered" evidence="5">
    <location>
        <begin position="276"/>
        <end position="317"/>
    </location>
</feature>
<dbReference type="Gene3D" id="3.40.50.740">
    <property type="match status" value="1"/>
</dbReference>
<comment type="similarity">
    <text evidence="1">Belongs to the prokaryotic molybdopterin-containing oxidoreductase family.</text>
</comment>
<accession>A0A4D4KT27</accession>
<evidence type="ECO:0000256" key="1">
    <source>
        <dbReference type="ARBA" id="ARBA00010312"/>
    </source>
</evidence>
<dbReference type="InterPro" id="IPR006656">
    <property type="entry name" value="Mopterin_OxRdtase"/>
</dbReference>
<evidence type="ECO:0000259" key="7">
    <source>
        <dbReference type="Pfam" id="PF01568"/>
    </source>
</evidence>
<dbReference type="GO" id="GO:0046872">
    <property type="term" value="F:metal ion binding"/>
    <property type="evidence" value="ECO:0007669"/>
    <property type="project" value="UniProtKB-KW"/>
</dbReference>
<keyword evidence="3" id="KW-0408">Iron</keyword>
<evidence type="ECO:0008006" key="10">
    <source>
        <dbReference type="Google" id="ProtNLM"/>
    </source>
</evidence>
<dbReference type="GO" id="GO:0051536">
    <property type="term" value="F:iron-sulfur cluster binding"/>
    <property type="evidence" value="ECO:0007669"/>
    <property type="project" value="UniProtKB-KW"/>
</dbReference>
<dbReference type="InterPro" id="IPR006657">
    <property type="entry name" value="MoPterin_dinucl-bd_dom"/>
</dbReference>
<dbReference type="Proteomes" id="UP000301309">
    <property type="component" value="Unassembled WGS sequence"/>
</dbReference>
<dbReference type="Pfam" id="PF00384">
    <property type="entry name" value="Molybdopterin"/>
    <property type="match status" value="1"/>
</dbReference>
<dbReference type="AlphaFoldDB" id="A0A4D4KT27"/>
<evidence type="ECO:0000256" key="3">
    <source>
        <dbReference type="ARBA" id="ARBA00023004"/>
    </source>
</evidence>
<keyword evidence="2" id="KW-0479">Metal-binding</keyword>
<evidence type="ECO:0000313" key="9">
    <source>
        <dbReference type="Proteomes" id="UP000301309"/>
    </source>
</evidence>
<dbReference type="GO" id="GO:0043546">
    <property type="term" value="F:molybdopterin cofactor binding"/>
    <property type="evidence" value="ECO:0007669"/>
    <property type="project" value="InterPro"/>
</dbReference>
<protein>
    <recommendedName>
        <fullName evidence="10">Molybdopterin dinucleotide-binding domain-containing protein</fullName>
    </recommendedName>
</protein>
<dbReference type="InterPro" id="IPR009010">
    <property type="entry name" value="Asp_de-COase-like_dom_sf"/>
</dbReference>
<dbReference type="InterPro" id="IPR050612">
    <property type="entry name" value="Prok_Mopterin_Oxidored"/>
</dbReference>
<name>A0A4D4KT27_STRVO</name>
<organism evidence="8 9">
    <name type="scientific">Streptomyces violaceusniger</name>
    <dbReference type="NCBI Taxonomy" id="68280"/>
    <lineage>
        <taxon>Bacteria</taxon>
        <taxon>Bacillati</taxon>
        <taxon>Actinomycetota</taxon>
        <taxon>Actinomycetes</taxon>
        <taxon>Kitasatosporales</taxon>
        <taxon>Streptomycetaceae</taxon>
        <taxon>Streptomyces</taxon>
        <taxon>Streptomyces violaceusniger group</taxon>
    </lineage>
</organism>
<evidence type="ECO:0000256" key="2">
    <source>
        <dbReference type="ARBA" id="ARBA00022723"/>
    </source>
</evidence>
<comment type="caution">
    <text evidence="8">The sequence shown here is derived from an EMBL/GenBank/DDBJ whole genome shotgun (WGS) entry which is preliminary data.</text>
</comment>
<feature type="domain" description="Molybdopterin dinucleotide-binding" evidence="7">
    <location>
        <begin position="197"/>
        <end position="258"/>
    </location>
</feature>
<evidence type="ECO:0000259" key="6">
    <source>
        <dbReference type="Pfam" id="PF00384"/>
    </source>
</evidence>
<sequence length="317" mass="35042">MRALVSFGGNLLLSRPDPVRTAEALRRPEFGAHIDLFENPTARFADILLPANTPWEREGLRAGFEVSHRAQQRVQLRPRMLDPLGESRSDLGIVFGLADRLGLGDEFFGGDIQAAWNHQLEPLGLTVDELRAAPGGVDVPLPTPYRKYAETAPDGQVTTFATPTERVELYSQRLRDHGYSPVPTSAGPATDPDLSLTLSCARNGYFRHSQHRGLSSLRKRFPEPLVDIGEQAAADRGIAEGDLVEITTRNAVVRCPGRPRPALRHGGRRVRVVAERSRSRTTRIGAAGRRRTELQPAHRRHLARSDQRLGTDALDTL</sequence>
<proteinExistence type="inferred from homology"/>
<dbReference type="SUPFAM" id="SSF50692">
    <property type="entry name" value="ADC-like"/>
    <property type="match status" value="1"/>
</dbReference>
<keyword evidence="4" id="KW-0411">Iron-sulfur</keyword>
<reference evidence="8 9" key="1">
    <citation type="journal article" date="2020" name="Int. J. Syst. Evol. Microbiol.">
        <title>Reclassification of Streptomyces castelarensis and Streptomyces sporoclivatus as later heterotypic synonyms of Streptomyces antimycoticus.</title>
        <authorList>
            <person name="Komaki H."/>
            <person name="Tamura T."/>
        </authorList>
    </citation>
    <scope>NUCLEOTIDE SEQUENCE [LARGE SCALE GENOMIC DNA]</scope>
    <source>
        <strain evidence="8 9">NBRC 13459</strain>
    </source>
</reference>
<keyword evidence="9" id="KW-1185">Reference proteome</keyword>
<evidence type="ECO:0000256" key="4">
    <source>
        <dbReference type="ARBA" id="ARBA00023014"/>
    </source>
</evidence>
<feature type="domain" description="Molybdopterin oxidoreductase" evidence="6">
    <location>
        <begin position="6"/>
        <end position="99"/>
    </location>
</feature>
<dbReference type="SUPFAM" id="SSF53706">
    <property type="entry name" value="Formate dehydrogenase/DMSO reductase, domains 1-3"/>
    <property type="match status" value="1"/>
</dbReference>
<dbReference type="Pfam" id="PF01568">
    <property type="entry name" value="Molydop_binding"/>
    <property type="match status" value="1"/>
</dbReference>
<dbReference type="RefSeq" id="WP_344598455.1">
    <property type="nucleotide sequence ID" value="NZ_BAAASO010000069.1"/>
</dbReference>